<dbReference type="AlphaFoldDB" id="A0A4S5CNJ6"/>
<comment type="caution">
    <text evidence="3">The sequence shown here is derived from an EMBL/GenBank/DDBJ whole genome shotgun (WGS) entry which is preliminary data.</text>
</comment>
<keyword evidence="2" id="KW-0812">Transmembrane</keyword>
<feature type="transmembrane region" description="Helical" evidence="2">
    <location>
        <begin position="158"/>
        <end position="176"/>
    </location>
</feature>
<evidence type="ECO:0000313" key="3">
    <source>
        <dbReference type="EMBL" id="THJ44736.1"/>
    </source>
</evidence>
<keyword evidence="2" id="KW-0472">Membrane</keyword>
<keyword evidence="4" id="KW-1185">Reference proteome</keyword>
<gene>
    <name evidence="3" type="ORF">E7Y31_20220</name>
</gene>
<dbReference type="EMBL" id="SSXH01000734">
    <property type="protein sequence ID" value="THJ44736.1"/>
    <property type="molecule type" value="Genomic_DNA"/>
</dbReference>
<proteinExistence type="predicted"/>
<organism evidence="3 4">
    <name type="scientific">Candidatus Frankia alpina</name>
    <dbReference type="NCBI Taxonomy" id="2699483"/>
    <lineage>
        <taxon>Bacteria</taxon>
        <taxon>Bacillati</taxon>
        <taxon>Actinomycetota</taxon>
        <taxon>Actinomycetes</taxon>
        <taxon>Frankiales</taxon>
        <taxon>Frankiaceae</taxon>
        <taxon>Frankia</taxon>
    </lineage>
</organism>
<reference evidence="3 4" key="1">
    <citation type="submission" date="2019-04" db="EMBL/GenBank/DDBJ databases">
        <title>Draft genome sequences for three unisolated Alnus-infective Frankia Sp+ strains, AgTrS, AiOr and AvVan, the first sequenced Frankia strains able to sporulate in-planta.</title>
        <authorList>
            <person name="Bethencourt L."/>
            <person name="Vautrin F."/>
            <person name="Taib N."/>
            <person name="Dubost A."/>
            <person name="Castro-Garcia L."/>
            <person name="Imbaud O."/>
            <person name="Abrouk D."/>
            <person name="Fournier P."/>
            <person name="Briolay J."/>
            <person name="Nguyen A."/>
            <person name="Normand P."/>
            <person name="Fernandez M.P."/>
            <person name="Brochier-Armanet C."/>
            <person name="Herrera-Belaroussi A."/>
        </authorList>
    </citation>
    <scope>NUCLEOTIDE SEQUENCE [LARGE SCALE GENOMIC DNA]</scope>
    <source>
        <strain evidence="3 4">AvVan</strain>
    </source>
</reference>
<feature type="transmembrane region" description="Helical" evidence="2">
    <location>
        <begin position="102"/>
        <end position="121"/>
    </location>
</feature>
<sequence>SASPATSASPAPAAGETRTGASGGTEVILLAAAAAARVAASQRAAARPAIGVEPPPAAAAPPRPPGLSGVPVAPGMLAPRAVDDVLRACHVPAERITDPAQGPILVTALAQIIAVVTAWVASMRILPRPVRPAAFVVRVAARLAYELVRDVSQRRRRVVIGLGLALVVLGVAGGLVGSGVEGGLGILVALLGLLLIGLTSWRRVPGGLAVLAAGLIAVLAAAGAFPVLHDPLFNWLSDDAVPYLADHPWAWATVFGAFVLPGAWSLAEAFTTRRVRRRG</sequence>
<evidence type="ECO:0000256" key="2">
    <source>
        <dbReference type="SAM" id="Phobius"/>
    </source>
</evidence>
<keyword evidence="2" id="KW-1133">Transmembrane helix</keyword>
<feature type="transmembrane region" description="Helical" evidence="2">
    <location>
        <begin position="182"/>
        <end position="201"/>
    </location>
</feature>
<accession>A0A4S5CNJ6</accession>
<dbReference type="Proteomes" id="UP000305282">
    <property type="component" value="Unassembled WGS sequence"/>
</dbReference>
<feature type="region of interest" description="Disordered" evidence="1">
    <location>
        <begin position="1"/>
        <end position="20"/>
    </location>
</feature>
<name>A0A4S5CNJ6_9ACTN</name>
<feature type="non-terminal residue" evidence="3">
    <location>
        <position position="1"/>
    </location>
</feature>
<feature type="transmembrane region" description="Helical" evidence="2">
    <location>
        <begin position="208"/>
        <end position="229"/>
    </location>
</feature>
<evidence type="ECO:0000256" key="1">
    <source>
        <dbReference type="SAM" id="MobiDB-lite"/>
    </source>
</evidence>
<protein>
    <submittedName>
        <fullName evidence="3">DUF3376 domain-containing protein</fullName>
    </submittedName>
</protein>
<evidence type="ECO:0000313" key="4">
    <source>
        <dbReference type="Proteomes" id="UP000305282"/>
    </source>
</evidence>
<feature type="compositionally biased region" description="Low complexity" evidence="1">
    <location>
        <begin position="1"/>
        <end position="14"/>
    </location>
</feature>
<feature type="transmembrane region" description="Helical" evidence="2">
    <location>
        <begin position="249"/>
        <end position="270"/>
    </location>
</feature>